<keyword evidence="5 10" id="KW-0276">Fatty acid metabolism</keyword>
<comment type="similarity">
    <text evidence="10">Belongs to the ELO family.</text>
</comment>
<gene>
    <name evidence="11" type="ORF">EVAR_52017_1</name>
</gene>
<dbReference type="GO" id="GO:0009922">
    <property type="term" value="F:fatty acid elongase activity"/>
    <property type="evidence" value="ECO:0007669"/>
    <property type="project" value="UniProtKB-EC"/>
</dbReference>
<keyword evidence="4 10" id="KW-0812">Transmembrane</keyword>
<evidence type="ECO:0000256" key="5">
    <source>
        <dbReference type="ARBA" id="ARBA00022832"/>
    </source>
</evidence>
<evidence type="ECO:0000256" key="3">
    <source>
        <dbReference type="ARBA" id="ARBA00022679"/>
    </source>
</evidence>
<accession>A0A4C1YY68</accession>
<evidence type="ECO:0000313" key="11">
    <source>
        <dbReference type="EMBL" id="GBP79559.1"/>
    </source>
</evidence>
<dbReference type="Pfam" id="PF01151">
    <property type="entry name" value="ELO"/>
    <property type="match status" value="1"/>
</dbReference>
<feature type="transmembrane region" description="Helical" evidence="10">
    <location>
        <begin position="145"/>
        <end position="164"/>
    </location>
</feature>
<feature type="transmembrane region" description="Helical" evidence="10">
    <location>
        <begin position="263"/>
        <end position="284"/>
    </location>
</feature>
<protein>
    <recommendedName>
        <fullName evidence="10">Elongation of very long chain fatty acids protein</fullName>
        <ecNumber evidence="10">2.3.1.199</ecNumber>
    </recommendedName>
    <alternativeName>
        <fullName evidence="10">Very-long-chain 3-oxoacyl-CoA synthase</fullName>
    </alternativeName>
</protein>
<feature type="transmembrane region" description="Helical" evidence="10">
    <location>
        <begin position="96"/>
        <end position="120"/>
    </location>
</feature>
<feature type="transmembrane region" description="Helical" evidence="10">
    <location>
        <begin position="176"/>
        <end position="193"/>
    </location>
</feature>
<organism evidence="11 12">
    <name type="scientific">Eumeta variegata</name>
    <name type="common">Bagworm moth</name>
    <name type="synonym">Eumeta japonica</name>
    <dbReference type="NCBI Taxonomy" id="151549"/>
    <lineage>
        <taxon>Eukaryota</taxon>
        <taxon>Metazoa</taxon>
        <taxon>Ecdysozoa</taxon>
        <taxon>Arthropoda</taxon>
        <taxon>Hexapoda</taxon>
        <taxon>Insecta</taxon>
        <taxon>Pterygota</taxon>
        <taxon>Neoptera</taxon>
        <taxon>Endopterygota</taxon>
        <taxon>Lepidoptera</taxon>
        <taxon>Glossata</taxon>
        <taxon>Ditrysia</taxon>
        <taxon>Tineoidea</taxon>
        <taxon>Psychidae</taxon>
        <taxon>Oiketicinae</taxon>
        <taxon>Eumeta</taxon>
    </lineage>
</organism>
<comment type="catalytic activity">
    <reaction evidence="10">
        <text>a very-long-chain acyl-CoA + malonyl-CoA + H(+) = a very-long-chain 3-oxoacyl-CoA + CO2 + CoA</text>
        <dbReference type="Rhea" id="RHEA:32727"/>
        <dbReference type="ChEBI" id="CHEBI:15378"/>
        <dbReference type="ChEBI" id="CHEBI:16526"/>
        <dbReference type="ChEBI" id="CHEBI:57287"/>
        <dbReference type="ChEBI" id="CHEBI:57384"/>
        <dbReference type="ChEBI" id="CHEBI:90725"/>
        <dbReference type="ChEBI" id="CHEBI:90736"/>
        <dbReference type="EC" id="2.3.1.199"/>
    </reaction>
</comment>
<dbReference type="GO" id="GO:0042761">
    <property type="term" value="P:very long-chain fatty acid biosynthetic process"/>
    <property type="evidence" value="ECO:0007669"/>
    <property type="project" value="TreeGrafter"/>
</dbReference>
<dbReference type="STRING" id="151549.A0A4C1YY68"/>
<dbReference type="Proteomes" id="UP000299102">
    <property type="component" value="Unassembled WGS sequence"/>
</dbReference>
<dbReference type="PANTHER" id="PTHR11157:SF28">
    <property type="entry name" value="ELONGATION OF VERY LONG CHAIN FATTY ACIDS PROTEIN"/>
    <property type="match status" value="1"/>
</dbReference>
<reference evidence="11 12" key="1">
    <citation type="journal article" date="2019" name="Commun. Biol.">
        <title>The bagworm genome reveals a unique fibroin gene that provides high tensile strength.</title>
        <authorList>
            <person name="Kono N."/>
            <person name="Nakamura H."/>
            <person name="Ohtoshi R."/>
            <person name="Tomita M."/>
            <person name="Numata K."/>
            <person name="Arakawa K."/>
        </authorList>
    </citation>
    <scope>NUCLEOTIDE SEQUENCE [LARGE SCALE GENOMIC DNA]</scope>
</reference>
<dbReference type="EMBL" id="BGZK01001419">
    <property type="protein sequence ID" value="GBP79559.1"/>
    <property type="molecule type" value="Genomic_DNA"/>
</dbReference>
<evidence type="ECO:0000256" key="7">
    <source>
        <dbReference type="ARBA" id="ARBA00023098"/>
    </source>
</evidence>
<evidence type="ECO:0000256" key="2">
    <source>
        <dbReference type="ARBA" id="ARBA00022516"/>
    </source>
</evidence>
<dbReference type="InterPro" id="IPR002076">
    <property type="entry name" value="ELO_fam"/>
</dbReference>
<evidence type="ECO:0000256" key="8">
    <source>
        <dbReference type="ARBA" id="ARBA00023136"/>
    </source>
</evidence>
<evidence type="ECO:0000256" key="9">
    <source>
        <dbReference type="ARBA" id="ARBA00023160"/>
    </source>
</evidence>
<dbReference type="OrthoDB" id="434092at2759"/>
<keyword evidence="8 10" id="KW-0472">Membrane</keyword>
<proteinExistence type="inferred from homology"/>
<dbReference type="GO" id="GO:0030148">
    <property type="term" value="P:sphingolipid biosynthetic process"/>
    <property type="evidence" value="ECO:0007669"/>
    <property type="project" value="TreeGrafter"/>
</dbReference>
<name>A0A4C1YY68_EUMVA</name>
<evidence type="ECO:0000256" key="4">
    <source>
        <dbReference type="ARBA" id="ARBA00022692"/>
    </source>
</evidence>
<evidence type="ECO:0000256" key="6">
    <source>
        <dbReference type="ARBA" id="ARBA00022989"/>
    </source>
</evidence>
<dbReference type="PANTHER" id="PTHR11157">
    <property type="entry name" value="FATTY ACID ACYL TRANSFERASE-RELATED"/>
    <property type="match status" value="1"/>
</dbReference>
<feature type="transmembrane region" description="Helical" evidence="10">
    <location>
        <begin position="199"/>
        <end position="218"/>
    </location>
</feature>
<keyword evidence="7 10" id="KW-0443">Lipid metabolism</keyword>
<dbReference type="GO" id="GO:0034625">
    <property type="term" value="P:fatty acid elongation, monounsaturated fatty acid"/>
    <property type="evidence" value="ECO:0007669"/>
    <property type="project" value="TreeGrafter"/>
</dbReference>
<keyword evidence="3 10" id="KW-0808">Transferase</keyword>
<evidence type="ECO:0000256" key="1">
    <source>
        <dbReference type="ARBA" id="ARBA00004141"/>
    </source>
</evidence>
<keyword evidence="2 10" id="KW-0444">Lipid biosynthesis</keyword>
<sequence length="325" mass="37744">MMSVCRRREVPAQLLTYSSDFGAARLDPCELRTVVPYTYPLSERSAELHDPRTSSWWLMSGPGPLLTILATYLYFCLSIGPRYMRDRKPYNLKNTIIVYNVSQVVMSIFLVYEGLVAGWWEDYSFTCQPVDYSDSPKAKRMAAAVWWYFLAKLIELSDTVFFVLRKKNKQISVLHLYHHFMMPICAWIGTKFLPGGHGTLLGVINSFIHIIMYTYYLISGLGPEYQKYLWWKQHVTTLQLIQFCIVFYHNGSVMFRDCNYPKGINFLLTLNAGIFLYMFGNFYYTNYIKKEIHKKGIPVQKTSAIKGHVIREKIEAVANGKLKDS</sequence>
<dbReference type="GO" id="GO:0019367">
    <property type="term" value="P:fatty acid elongation, saturated fatty acid"/>
    <property type="evidence" value="ECO:0007669"/>
    <property type="project" value="TreeGrafter"/>
</dbReference>
<evidence type="ECO:0000313" key="12">
    <source>
        <dbReference type="Proteomes" id="UP000299102"/>
    </source>
</evidence>
<keyword evidence="6 10" id="KW-1133">Transmembrane helix</keyword>
<dbReference type="GO" id="GO:0005789">
    <property type="term" value="C:endoplasmic reticulum membrane"/>
    <property type="evidence" value="ECO:0007669"/>
    <property type="project" value="TreeGrafter"/>
</dbReference>
<dbReference type="GO" id="GO:0034626">
    <property type="term" value="P:fatty acid elongation, polyunsaturated fatty acid"/>
    <property type="evidence" value="ECO:0007669"/>
    <property type="project" value="TreeGrafter"/>
</dbReference>
<comment type="subcellular location">
    <subcellularLocation>
        <location evidence="1">Membrane</location>
        <topology evidence="1">Multi-pass membrane protein</topology>
    </subcellularLocation>
</comment>
<feature type="transmembrane region" description="Helical" evidence="10">
    <location>
        <begin position="230"/>
        <end position="251"/>
    </location>
</feature>
<evidence type="ECO:0000256" key="10">
    <source>
        <dbReference type="RuleBase" id="RU361115"/>
    </source>
</evidence>
<feature type="transmembrane region" description="Helical" evidence="10">
    <location>
        <begin position="56"/>
        <end position="75"/>
    </location>
</feature>
<comment type="caution">
    <text evidence="11">The sequence shown here is derived from an EMBL/GenBank/DDBJ whole genome shotgun (WGS) entry which is preliminary data.</text>
</comment>
<keyword evidence="9 10" id="KW-0275">Fatty acid biosynthesis</keyword>
<dbReference type="AlphaFoldDB" id="A0A4C1YY68"/>
<dbReference type="EC" id="2.3.1.199" evidence="10"/>
<keyword evidence="12" id="KW-1185">Reference proteome</keyword>